<accession>A0ABT7ES76</accession>
<name>A0ABT7ES76_9GAMM</name>
<sequence>MGLISVVAKKQQQQVSTKQTAAEQQSTALKLLAKVLNCSEDDAIKTAEQFIENDCQLMVKNTDDSQQAEVVEQLETSLHQAASEAEDSAEAVTDAARSIEQSAVEIESATCDLKDTVEAIKK</sequence>
<evidence type="ECO:0000313" key="2">
    <source>
        <dbReference type="Proteomes" id="UP001231915"/>
    </source>
</evidence>
<keyword evidence="2" id="KW-1185">Reference proteome</keyword>
<dbReference type="EMBL" id="JASJUT010000013">
    <property type="protein sequence ID" value="MDK2597909.1"/>
    <property type="molecule type" value="Genomic_DNA"/>
</dbReference>
<evidence type="ECO:0008006" key="3">
    <source>
        <dbReference type="Google" id="ProtNLM"/>
    </source>
</evidence>
<proteinExistence type="predicted"/>
<protein>
    <recommendedName>
        <fullName evidence="3">Methyl-accepting chemotaxis protein</fullName>
    </recommendedName>
</protein>
<evidence type="ECO:0000313" key="1">
    <source>
        <dbReference type="EMBL" id="MDK2597909.1"/>
    </source>
</evidence>
<reference evidence="1 2" key="1">
    <citation type="submission" date="2023-05" db="EMBL/GenBank/DDBJ databases">
        <title>Pseudoalteromonas ardens sp. nov., Pseudoalteromonas obscura sp. nov., and Pseudoalteromonas umbrosa sp. nov., isolated from the coral Montipora capitata.</title>
        <authorList>
            <person name="Thomas E.M."/>
            <person name="Smith E.M."/>
            <person name="Papke E."/>
            <person name="Shlafstein M.D."/>
            <person name="Oline D.K."/>
            <person name="Videau P."/>
            <person name="Saw J.H."/>
            <person name="Strangman W.K."/>
            <person name="Ushijima B."/>
        </authorList>
    </citation>
    <scope>NUCLEOTIDE SEQUENCE [LARGE SCALE GENOMIC DNA]</scope>
    <source>
        <strain evidence="1 2">P94</strain>
    </source>
</reference>
<gene>
    <name evidence="1" type="ORF">QNM18_22855</name>
</gene>
<comment type="caution">
    <text evidence="1">The sequence shown here is derived from an EMBL/GenBank/DDBJ whole genome shotgun (WGS) entry which is preliminary data.</text>
</comment>
<dbReference type="RefSeq" id="WP_284138539.1">
    <property type="nucleotide sequence ID" value="NZ_JASJUT010000013.1"/>
</dbReference>
<organism evidence="1 2">
    <name type="scientific">Pseudoalteromonas obscura</name>
    <dbReference type="NCBI Taxonomy" id="3048491"/>
    <lineage>
        <taxon>Bacteria</taxon>
        <taxon>Pseudomonadati</taxon>
        <taxon>Pseudomonadota</taxon>
        <taxon>Gammaproteobacteria</taxon>
        <taxon>Alteromonadales</taxon>
        <taxon>Pseudoalteromonadaceae</taxon>
        <taxon>Pseudoalteromonas</taxon>
    </lineage>
</organism>
<dbReference type="Proteomes" id="UP001231915">
    <property type="component" value="Unassembled WGS sequence"/>
</dbReference>